<evidence type="ECO:0000256" key="2">
    <source>
        <dbReference type="ARBA" id="ARBA00023315"/>
    </source>
</evidence>
<dbReference type="AlphaFoldDB" id="A0A6N2RP21"/>
<dbReference type="EMBL" id="CACRSL010000003">
    <property type="protein sequence ID" value="VYS81575.1"/>
    <property type="molecule type" value="Genomic_DNA"/>
</dbReference>
<evidence type="ECO:0000256" key="1">
    <source>
        <dbReference type="ARBA" id="ARBA00022679"/>
    </source>
</evidence>
<accession>A0A6N2RP21</accession>
<evidence type="ECO:0000313" key="4">
    <source>
        <dbReference type="EMBL" id="VYS81575.1"/>
    </source>
</evidence>
<dbReference type="PROSITE" id="PS51186">
    <property type="entry name" value="GNAT"/>
    <property type="match status" value="1"/>
</dbReference>
<name>A0A6N2RP21_9FIRM</name>
<evidence type="ECO:0000259" key="3">
    <source>
        <dbReference type="PROSITE" id="PS51186"/>
    </source>
</evidence>
<dbReference type="Pfam" id="PF00583">
    <property type="entry name" value="Acetyltransf_1"/>
    <property type="match status" value="1"/>
</dbReference>
<organism evidence="4">
    <name type="scientific">uncultured Anaerotruncus sp</name>
    <dbReference type="NCBI Taxonomy" id="905011"/>
    <lineage>
        <taxon>Bacteria</taxon>
        <taxon>Bacillati</taxon>
        <taxon>Bacillota</taxon>
        <taxon>Clostridia</taxon>
        <taxon>Eubacteriales</taxon>
        <taxon>Oscillospiraceae</taxon>
        <taxon>Anaerotruncus</taxon>
        <taxon>environmental samples</taxon>
    </lineage>
</organism>
<dbReference type="InterPro" id="IPR000182">
    <property type="entry name" value="GNAT_dom"/>
</dbReference>
<keyword evidence="1 4" id="KW-0808">Transferase</keyword>
<dbReference type="SUPFAM" id="SSF55729">
    <property type="entry name" value="Acyl-CoA N-acyltransferases (Nat)"/>
    <property type="match status" value="1"/>
</dbReference>
<gene>
    <name evidence="4" type="ORF">AULFYP135_00484</name>
</gene>
<dbReference type="CDD" id="cd04301">
    <property type="entry name" value="NAT_SF"/>
    <property type="match status" value="1"/>
</dbReference>
<dbReference type="InterPro" id="IPR016181">
    <property type="entry name" value="Acyl_CoA_acyltransferase"/>
</dbReference>
<dbReference type="PANTHER" id="PTHR43420">
    <property type="entry name" value="ACETYLTRANSFERASE"/>
    <property type="match status" value="1"/>
</dbReference>
<keyword evidence="2" id="KW-0012">Acyltransferase</keyword>
<sequence>MVNIRIIPATMRYAKAYCAAVDIVARERRYLSRTTGFSLASTKAFFRSAFDDNCPILVAVDDQDRLVGWCDIIALPGDCCCHVGRLGIGLLPAYRNHGLGGRLLKAALNQAQGRFEQVELEVLSGNGRAIRLYERFGFEQEGVRRRAFFVDGQYQDILLMNKFLQ</sequence>
<feature type="domain" description="N-acetyltransferase" evidence="3">
    <location>
        <begin position="9"/>
        <end position="165"/>
    </location>
</feature>
<dbReference type="GO" id="GO:0016747">
    <property type="term" value="F:acyltransferase activity, transferring groups other than amino-acyl groups"/>
    <property type="evidence" value="ECO:0007669"/>
    <property type="project" value="InterPro"/>
</dbReference>
<protein>
    <submittedName>
        <fullName evidence="4">Putative acetyltransferase YhhY</fullName>
    </submittedName>
</protein>
<proteinExistence type="predicted"/>
<dbReference type="Gene3D" id="3.40.630.30">
    <property type="match status" value="1"/>
</dbReference>
<dbReference type="InterPro" id="IPR050680">
    <property type="entry name" value="YpeA/RimI_acetyltransf"/>
</dbReference>
<reference evidence="4" key="1">
    <citation type="submission" date="2019-11" db="EMBL/GenBank/DDBJ databases">
        <authorList>
            <person name="Feng L."/>
        </authorList>
    </citation>
    <scope>NUCLEOTIDE SEQUENCE</scope>
    <source>
        <strain evidence="4">AundefinedLFYP135</strain>
    </source>
</reference>